<dbReference type="Pfam" id="PF00857">
    <property type="entry name" value="Isochorismatase"/>
    <property type="match status" value="1"/>
</dbReference>
<evidence type="ECO:0000313" key="6">
    <source>
        <dbReference type="Proteomes" id="UP001583177"/>
    </source>
</evidence>
<protein>
    <recommendedName>
        <fullName evidence="4">Isochorismatase-like domain-containing protein</fullName>
    </recommendedName>
</protein>
<evidence type="ECO:0000256" key="2">
    <source>
        <dbReference type="ARBA" id="ARBA00022801"/>
    </source>
</evidence>
<evidence type="ECO:0000256" key="3">
    <source>
        <dbReference type="SAM" id="MobiDB-lite"/>
    </source>
</evidence>
<organism evidence="5 6">
    <name type="scientific">Diaporthe australafricana</name>
    <dbReference type="NCBI Taxonomy" id="127596"/>
    <lineage>
        <taxon>Eukaryota</taxon>
        <taxon>Fungi</taxon>
        <taxon>Dikarya</taxon>
        <taxon>Ascomycota</taxon>
        <taxon>Pezizomycotina</taxon>
        <taxon>Sordariomycetes</taxon>
        <taxon>Sordariomycetidae</taxon>
        <taxon>Diaporthales</taxon>
        <taxon>Diaporthaceae</taxon>
        <taxon>Diaporthe</taxon>
    </lineage>
</organism>
<evidence type="ECO:0000256" key="1">
    <source>
        <dbReference type="ARBA" id="ARBA00006336"/>
    </source>
</evidence>
<dbReference type="Proteomes" id="UP001583177">
    <property type="component" value="Unassembled WGS sequence"/>
</dbReference>
<accession>A0ABR3WI36</accession>
<proteinExistence type="inferred from homology"/>
<feature type="domain" description="Isochorismatase-like" evidence="4">
    <location>
        <begin position="91"/>
        <end position="296"/>
    </location>
</feature>
<dbReference type="SUPFAM" id="SSF52499">
    <property type="entry name" value="Isochorismatase-like hydrolases"/>
    <property type="match status" value="1"/>
</dbReference>
<keyword evidence="2" id="KW-0378">Hydrolase</keyword>
<gene>
    <name evidence="5" type="ORF">Daus18300_008424</name>
</gene>
<feature type="region of interest" description="Disordered" evidence="3">
    <location>
        <begin position="1"/>
        <end position="50"/>
    </location>
</feature>
<dbReference type="Gene3D" id="3.40.50.850">
    <property type="entry name" value="Isochorismatase-like"/>
    <property type="match status" value="1"/>
</dbReference>
<dbReference type="PANTHER" id="PTHR43540">
    <property type="entry name" value="PEROXYUREIDOACRYLATE/UREIDOACRYLATE AMIDOHYDROLASE-RELATED"/>
    <property type="match status" value="1"/>
</dbReference>
<dbReference type="InterPro" id="IPR036380">
    <property type="entry name" value="Isochorismatase-like_sf"/>
</dbReference>
<name>A0ABR3WI36_9PEZI</name>
<evidence type="ECO:0000259" key="4">
    <source>
        <dbReference type="Pfam" id="PF00857"/>
    </source>
</evidence>
<keyword evidence="6" id="KW-1185">Reference proteome</keyword>
<dbReference type="InterPro" id="IPR050272">
    <property type="entry name" value="Isochorismatase-like_hydrls"/>
</dbReference>
<dbReference type="EMBL" id="JAWRVE010000079">
    <property type="protein sequence ID" value="KAL1862627.1"/>
    <property type="molecule type" value="Genomic_DNA"/>
</dbReference>
<comment type="caution">
    <text evidence="5">The sequence shown here is derived from an EMBL/GenBank/DDBJ whole genome shotgun (WGS) entry which is preliminary data.</text>
</comment>
<dbReference type="InterPro" id="IPR000868">
    <property type="entry name" value="Isochorismatase-like_dom"/>
</dbReference>
<comment type="similarity">
    <text evidence="1">Belongs to the isochorismatase family.</text>
</comment>
<dbReference type="CDD" id="cd00431">
    <property type="entry name" value="cysteine_hydrolases"/>
    <property type="match status" value="1"/>
</dbReference>
<sequence>MSPDTTQVLAPFDEQPTGDLQQEHRNAQPLHAEPEDRKMSDITMGPPGAEWKYTPRTRTYDLTRGGTVQAHVLRTTRGAEDISVAIDPTKSALVVIDMQNYFLHPFCNDFPSGVAAAERAAEVVRACRQSNIKIIWLTWGLTETDLGNVPAAARYSFTDCLTDPPAGADPPPSGGFGDDLGEGKGWCLMIGSWNAQLYSTVAEQCDLTQDVICHKEKVSGLWNDKTSLSEALKTERIKTLLFAGVNTNQCVHGTLLDAYYQGYDCILVEDCCATKTPGGQELPVIDVSRAFSFVVDSSSLCPRGS</sequence>
<dbReference type="PANTHER" id="PTHR43540:SF9">
    <property type="entry name" value="FAMILY HYDROLASE, PUTATIVE (AFU_ORTHOLOGUE AFUA_2G08700)-RELATED"/>
    <property type="match status" value="1"/>
</dbReference>
<feature type="compositionally biased region" description="Basic and acidic residues" evidence="3">
    <location>
        <begin position="21"/>
        <end position="40"/>
    </location>
</feature>
<reference evidence="5 6" key="1">
    <citation type="journal article" date="2024" name="IMA Fungus">
        <title>IMA Genome - F19 : A genome assembly and annotation guide to empower mycologists, including annotated draft genome sequences of Ceratocystis pirilliformis, Diaporthe australafricana, Fusarium ophioides, Paecilomyces lecythidis, and Sporothrix stenoceras.</title>
        <authorList>
            <person name="Aylward J."/>
            <person name="Wilson A.M."/>
            <person name="Visagie C.M."/>
            <person name="Spraker J."/>
            <person name="Barnes I."/>
            <person name="Buitendag C."/>
            <person name="Ceriani C."/>
            <person name="Del Mar Angel L."/>
            <person name="du Plessis D."/>
            <person name="Fuchs T."/>
            <person name="Gasser K."/>
            <person name="Kramer D."/>
            <person name="Li W."/>
            <person name="Munsamy K."/>
            <person name="Piso A."/>
            <person name="Price J.L."/>
            <person name="Sonnekus B."/>
            <person name="Thomas C."/>
            <person name="van der Nest A."/>
            <person name="van Dijk A."/>
            <person name="van Heerden A."/>
            <person name="van Vuuren N."/>
            <person name="Yilmaz N."/>
            <person name="Duong T.A."/>
            <person name="van der Merwe N.A."/>
            <person name="Wingfield M.J."/>
            <person name="Wingfield B.D."/>
        </authorList>
    </citation>
    <scope>NUCLEOTIDE SEQUENCE [LARGE SCALE GENOMIC DNA]</scope>
    <source>
        <strain evidence="5 6">CMW 18300</strain>
    </source>
</reference>
<evidence type="ECO:0000313" key="5">
    <source>
        <dbReference type="EMBL" id="KAL1862627.1"/>
    </source>
</evidence>